<reference evidence="3 4" key="1">
    <citation type="submission" date="2016-09" db="EMBL/GenBank/DDBJ databases">
        <title>Rhizobium sp. nov., a novel species isolated from the rice rhizosphere.</title>
        <authorList>
            <person name="Zhao J."/>
            <person name="Zhang X."/>
        </authorList>
    </citation>
    <scope>NUCLEOTIDE SEQUENCE [LARGE SCALE GENOMIC DNA]</scope>
    <source>
        <strain evidence="3 4">1.7048</strain>
    </source>
</reference>
<dbReference type="AlphaFoldDB" id="A0A1Q9AWR5"/>
<dbReference type="PANTHER" id="PTHR13812">
    <property type="entry name" value="KETIMINE REDUCTASE MU-CRYSTALLIN"/>
    <property type="match status" value="1"/>
</dbReference>
<dbReference type="GO" id="GO:0019752">
    <property type="term" value="P:carboxylic acid metabolic process"/>
    <property type="evidence" value="ECO:0007669"/>
    <property type="project" value="UniProtKB-ARBA"/>
</dbReference>
<evidence type="ECO:0000256" key="2">
    <source>
        <dbReference type="ARBA" id="ARBA00023027"/>
    </source>
</evidence>
<dbReference type="SUPFAM" id="SSF51735">
    <property type="entry name" value="NAD(P)-binding Rossmann-fold domains"/>
    <property type="match status" value="1"/>
</dbReference>
<dbReference type="Gene3D" id="3.40.50.720">
    <property type="entry name" value="NAD(P)-binding Rossmann-like Domain"/>
    <property type="match status" value="1"/>
</dbReference>
<evidence type="ECO:0000256" key="1">
    <source>
        <dbReference type="ARBA" id="ARBA00008903"/>
    </source>
</evidence>
<dbReference type="RefSeq" id="WP_075627625.1">
    <property type="nucleotide sequence ID" value="NZ_FOAM01000002.1"/>
</dbReference>
<dbReference type="Gene3D" id="3.30.1780.10">
    <property type="entry name" value="ornithine cyclodeaminase, domain 1"/>
    <property type="match status" value="1"/>
</dbReference>
<dbReference type="GO" id="GO:0005737">
    <property type="term" value="C:cytoplasm"/>
    <property type="evidence" value="ECO:0007669"/>
    <property type="project" value="TreeGrafter"/>
</dbReference>
<sequence length="315" mass="33531">MQHYAADEVHRLLDYPRLVEALRVAHRDGDMPQMDVKVLSDAVRPDNKFVSLLSWAAGDVIAVKLVGVFPGNVDLAPAQPSVQGLVTLFDGRTGAPLATCDGAALTFRKTAADSALGVQCLAREDAEVLLVVGAGGLAPHVIAAHTAVRPTLRRVLIWNRNIAKAEALASRLQAEGRHVSVAGSLDKAVAEADIISCVTMATEPLVKGRLLKPGAHVDLIGAYLPEMREADDQVIRRAGRLFVDTRNNAQGSGDVAGPMAAGILQEDGIVADLFDLCQGRHLGRDSNDQITVFKNVGGGHLDMMTMRHLVKQASP</sequence>
<dbReference type="Pfam" id="PF02423">
    <property type="entry name" value="OCD_Mu_crystall"/>
    <property type="match status" value="1"/>
</dbReference>
<dbReference type="InterPro" id="IPR036291">
    <property type="entry name" value="NAD(P)-bd_dom_sf"/>
</dbReference>
<evidence type="ECO:0000313" key="3">
    <source>
        <dbReference type="EMBL" id="OLP59865.1"/>
    </source>
</evidence>
<dbReference type="OrthoDB" id="9785971at2"/>
<comment type="caution">
    <text evidence="3">The sequence shown here is derived from an EMBL/GenBank/DDBJ whole genome shotgun (WGS) entry which is preliminary data.</text>
</comment>
<gene>
    <name evidence="3" type="ORF">BJF93_09655</name>
</gene>
<dbReference type="InterPro" id="IPR003462">
    <property type="entry name" value="ODC_Mu_crystall"/>
</dbReference>
<dbReference type="InterPro" id="IPR023401">
    <property type="entry name" value="ODC_N"/>
</dbReference>
<name>A0A1Q9AWR5_9HYPH</name>
<organism evidence="3 4">
    <name type="scientific">Xaviernesmea oryzae</name>
    <dbReference type="NCBI Taxonomy" id="464029"/>
    <lineage>
        <taxon>Bacteria</taxon>
        <taxon>Pseudomonadati</taxon>
        <taxon>Pseudomonadota</taxon>
        <taxon>Alphaproteobacteria</taxon>
        <taxon>Hyphomicrobiales</taxon>
        <taxon>Rhizobiaceae</taxon>
        <taxon>Rhizobium/Agrobacterium group</taxon>
        <taxon>Xaviernesmea</taxon>
    </lineage>
</organism>
<dbReference type="FunFam" id="3.40.50.720:FF:000311">
    <property type="entry name" value="Ornithine cyclodeaminase"/>
    <property type="match status" value="1"/>
</dbReference>
<comment type="similarity">
    <text evidence="1">Belongs to the ornithine cyclodeaminase/mu-crystallin family.</text>
</comment>
<dbReference type="GO" id="GO:0016491">
    <property type="term" value="F:oxidoreductase activity"/>
    <property type="evidence" value="ECO:0007669"/>
    <property type="project" value="UniProtKB-ARBA"/>
</dbReference>
<dbReference type="Proteomes" id="UP000186364">
    <property type="component" value="Unassembled WGS sequence"/>
</dbReference>
<keyword evidence="2" id="KW-0520">NAD</keyword>
<evidence type="ECO:0000313" key="4">
    <source>
        <dbReference type="Proteomes" id="UP000186364"/>
    </source>
</evidence>
<accession>A0A1Q9AWR5</accession>
<proteinExistence type="inferred from homology"/>
<dbReference type="EMBL" id="MKIP01000043">
    <property type="protein sequence ID" value="OLP59865.1"/>
    <property type="molecule type" value="Genomic_DNA"/>
</dbReference>
<keyword evidence="4" id="KW-1185">Reference proteome</keyword>
<protein>
    <submittedName>
        <fullName evidence="3">Ornithine cyclodeaminase</fullName>
    </submittedName>
</protein>
<dbReference type="PIRSF" id="PIRSF001439">
    <property type="entry name" value="CryM"/>
    <property type="match status" value="1"/>
</dbReference>
<dbReference type="PANTHER" id="PTHR13812:SF19">
    <property type="entry name" value="KETIMINE REDUCTASE MU-CRYSTALLIN"/>
    <property type="match status" value="1"/>
</dbReference>